<reference evidence="1 2" key="1">
    <citation type="journal article" date="2016" name="Mol. Biol. Evol.">
        <title>Comparative Genomics of Early-Diverging Mushroom-Forming Fungi Provides Insights into the Origins of Lignocellulose Decay Capabilities.</title>
        <authorList>
            <person name="Nagy L.G."/>
            <person name="Riley R."/>
            <person name="Tritt A."/>
            <person name="Adam C."/>
            <person name="Daum C."/>
            <person name="Floudas D."/>
            <person name="Sun H."/>
            <person name="Yadav J.S."/>
            <person name="Pangilinan J."/>
            <person name="Larsson K.H."/>
            <person name="Matsuura K."/>
            <person name="Barry K."/>
            <person name="Labutti K."/>
            <person name="Kuo R."/>
            <person name="Ohm R.A."/>
            <person name="Bhattacharya S.S."/>
            <person name="Shirouzu T."/>
            <person name="Yoshinaga Y."/>
            <person name="Martin F.M."/>
            <person name="Grigoriev I.V."/>
            <person name="Hibbett D.S."/>
        </authorList>
    </citation>
    <scope>NUCLEOTIDE SEQUENCE [LARGE SCALE GENOMIC DNA]</scope>
    <source>
        <strain evidence="1 2">L-15889</strain>
    </source>
</reference>
<protein>
    <submittedName>
        <fullName evidence="1">Uncharacterized protein</fullName>
    </submittedName>
</protein>
<evidence type="ECO:0000313" key="1">
    <source>
        <dbReference type="EMBL" id="KZT74585.1"/>
    </source>
</evidence>
<gene>
    <name evidence="1" type="ORF">DAEQUDRAFT_200098</name>
</gene>
<dbReference type="Proteomes" id="UP000076727">
    <property type="component" value="Unassembled WGS sequence"/>
</dbReference>
<proteinExistence type="predicted"/>
<name>A0A165U9B0_9APHY</name>
<accession>A0A165U9B0</accession>
<keyword evidence="2" id="KW-1185">Reference proteome</keyword>
<sequence>MHAFASGVVMPEVRDIMSSPASVNVGKKSLTALRDQMGEMIERWRSRVRDDLRNLLARAEGADTESAGSNQPNGADPLELATTMFSCKLNHHRDDELEVTFYPNVLQHGCLRALWPSIPKSDVYGRFVIKHVSWLAVSPTSDYGPFWAKGGLVAHRPSEGALELIKLCGKDPTTVTAREMDAMDLRFVQHDRNVMTWRAAMLRQDLLDMKDCKNWRLARPEEVAQARECEEVLCRSEKWTCAICRTKHFPSLDAASNHLKANHDVEGRGGPSEHLVLYADSRAAGGIFKVDLQSRTASTVVW</sequence>
<evidence type="ECO:0000313" key="2">
    <source>
        <dbReference type="Proteomes" id="UP000076727"/>
    </source>
</evidence>
<organism evidence="1 2">
    <name type="scientific">Daedalea quercina L-15889</name>
    <dbReference type="NCBI Taxonomy" id="1314783"/>
    <lineage>
        <taxon>Eukaryota</taxon>
        <taxon>Fungi</taxon>
        <taxon>Dikarya</taxon>
        <taxon>Basidiomycota</taxon>
        <taxon>Agaricomycotina</taxon>
        <taxon>Agaricomycetes</taxon>
        <taxon>Polyporales</taxon>
        <taxon>Fomitopsis</taxon>
    </lineage>
</organism>
<dbReference type="OrthoDB" id="2322499at2759"/>
<dbReference type="EMBL" id="KV429033">
    <property type="protein sequence ID" value="KZT74585.1"/>
    <property type="molecule type" value="Genomic_DNA"/>
</dbReference>
<dbReference type="AlphaFoldDB" id="A0A165U9B0"/>